<dbReference type="GO" id="GO:0005840">
    <property type="term" value="C:ribosome"/>
    <property type="evidence" value="ECO:0007669"/>
    <property type="project" value="UniProtKB-KW"/>
</dbReference>
<sequence length="101" mass="11397">MKKKIIGTKERPRLYVFKSNKHIYAQLIDDSNNMILASSSTIHKNINKFANCTTAKIVGKTIAAEIKKQGLTEIIFDRGFNIYHGKIKALADATREEGIIF</sequence>
<dbReference type="SUPFAM" id="SSF53137">
    <property type="entry name" value="Translational machinery components"/>
    <property type="match status" value="1"/>
</dbReference>
<name>A0A4D6WPE8_9FLOR</name>
<reference evidence="10" key="1">
    <citation type="journal article" date="2019" name="Mol. Phylogenet. Evol.">
        <title>Morphological evolution and classification of the red algal order Ceramiales inferred using plastid phylogenomics.</title>
        <authorList>
            <person name="Diaz-Tapia P."/>
            <person name="Pasella M.M."/>
            <person name="Verbruggen H."/>
            <person name="Maggs C.A."/>
        </authorList>
    </citation>
    <scope>NUCLEOTIDE SEQUENCE</scope>
    <source>
        <strain evidence="10">PD2939_11</strain>
    </source>
</reference>
<dbReference type="InterPro" id="IPR005484">
    <property type="entry name" value="Ribosomal_uL18_bac/plant/anim"/>
</dbReference>
<keyword evidence="7" id="KW-0687">Ribonucleoprotein</keyword>
<dbReference type="Pfam" id="PF00861">
    <property type="entry name" value="Ribosomal_L18p"/>
    <property type="match status" value="1"/>
</dbReference>
<proteinExistence type="inferred from homology"/>
<evidence type="ECO:0000256" key="3">
    <source>
        <dbReference type="ARBA" id="ARBA00011505"/>
    </source>
</evidence>
<comment type="subunit">
    <text evidence="3">Part of the 50S ribosomal subunit; contacts the 5S rRNA.</text>
</comment>
<dbReference type="GO" id="GO:1990904">
    <property type="term" value="C:ribonucleoprotein complex"/>
    <property type="evidence" value="ECO:0007669"/>
    <property type="project" value="UniProtKB-KW"/>
</dbReference>
<evidence type="ECO:0000256" key="9">
    <source>
        <dbReference type="ARBA" id="ARBA00035346"/>
    </source>
</evidence>
<keyword evidence="10" id="KW-0934">Plastid</keyword>
<evidence type="ECO:0000256" key="5">
    <source>
        <dbReference type="ARBA" id="ARBA00022884"/>
    </source>
</evidence>
<dbReference type="PANTHER" id="PTHR12899">
    <property type="entry name" value="39S RIBOSOMAL PROTEIN L18, MITOCHONDRIAL"/>
    <property type="match status" value="1"/>
</dbReference>
<dbReference type="PANTHER" id="PTHR12899:SF3">
    <property type="entry name" value="LARGE RIBOSOMAL SUBUNIT PROTEIN UL18M"/>
    <property type="match status" value="1"/>
</dbReference>
<dbReference type="InterPro" id="IPR057268">
    <property type="entry name" value="Ribosomal_L18"/>
</dbReference>
<dbReference type="AlphaFoldDB" id="A0A4D6WPE8"/>
<evidence type="ECO:0000256" key="4">
    <source>
        <dbReference type="ARBA" id="ARBA00022730"/>
    </source>
</evidence>
<dbReference type="GO" id="GO:0003735">
    <property type="term" value="F:structural constituent of ribosome"/>
    <property type="evidence" value="ECO:0007669"/>
    <property type="project" value="InterPro"/>
</dbReference>
<dbReference type="GO" id="GO:0006412">
    <property type="term" value="P:translation"/>
    <property type="evidence" value="ECO:0007669"/>
    <property type="project" value="InterPro"/>
</dbReference>
<keyword evidence="6 10" id="KW-0689">Ribosomal protein</keyword>
<comment type="function">
    <text evidence="1">Binds 5S rRNA, forms part of the central protuberance of the 50S subunit.</text>
</comment>
<dbReference type="InterPro" id="IPR004389">
    <property type="entry name" value="Ribosomal_uL18_bac-type"/>
</dbReference>
<dbReference type="CDD" id="cd00432">
    <property type="entry name" value="Ribosomal_L18_L5e"/>
    <property type="match status" value="1"/>
</dbReference>
<dbReference type="Gene3D" id="3.30.420.100">
    <property type="match status" value="1"/>
</dbReference>
<dbReference type="GO" id="GO:0008097">
    <property type="term" value="F:5S rRNA binding"/>
    <property type="evidence" value="ECO:0007669"/>
    <property type="project" value="TreeGrafter"/>
</dbReference>
<keyword evidence="4" id="KW-0699">rRNA-binding</keyword>
<protein>
    <recommendedName>
        <fullName evidence="8">Large ribosomal subunit protein uL18c</fullName>
    </recommendedName>
    <alternativeName>
        <fullName evidence="9">50S ribosomal protein L18, chloroplastic</fullName>
    </alternativeName>
</protein>
<accession>A0A4D6WPE8</accession>
<geneLocation type="plastid" evidence="10"/>
<dbReference type="HAMAP" id="MF_01337_B">
    <property type="entry name" value="Ribosomal_uL18_B"/>
    <property type="match status" value="1"/>
</dbReference>
<keyword evidence="5" id="KW-0694">RNA-binding</keyword>
<gene>
    <name evidence="10" type="primary">rpl18</name>
</gene>
<evidence type="ECO:0000256" key="8">
    <source>
        <dbReference type="ARBA" id="ARBA00035303"/>
    </source>
</evidence>
<evidence type="ECO:0000313" key="10">
    <source>
        <dbReference type="EMBL" id="QCI05363.1"/>
    </source>
</evidence>
<organism evidence="10">
    <name type="scientific">Compsothamnion thuioides</name>
    <dbReference type="NCBI Taxonomy" id="3097386"/>
    <lineage>
        <taxon>Eukaryota</taxon>
        <taxon>Rhodophyta</taxon>
        <taxon>Florideophyceae</taxon>
        <taxon>Rhodymeniophycidae</taxon>
        <taxon>Ceramiales</taxon>
        <taxon>Ceramiaceae</taxon>
        <taxon>Compsothamnion</taxon>
    </lineage>
</organism>
<comment type="similarity">
    <text evidence="2">Belongs to the universal ribosomal protein uL18 family.</text>
</comment>
<dbReference type="GO" id="GO:0005737">
    <property type="term" value="C:cytoplasm"/>
    <property type="evidence" value="ECO:0007669"/>
    <property type="project" value="UniProtKB-ARBA"/>
</dbReference>
<reference evidence="10" key="2">
    <citation type="submission" date="2019-04" db="EMBL/GenBank/DDBJ databases">
        <authorList>
            <person name="Pasella M."/>
        </authorList>
    </citation>
    <scope>NUCLEOTIDE SEQUENCE</scope>
    <source>
        <strain evidence="10">PD2939_11</strain>
    </source>
</reference>
<evidence type="ECO:0000256" key="2">
    <source>
        <dbReference type="ARBA" id="ARBA00007116"/>
    </source>
</evidence>
<evidence type="ECO:0000256" key="6">
    <source>
        <dbReference type="ARBA" id="ARBA00022980"/>
    </source>
</evidence>
<dbReference type="NCBIfam" id="TIGR00060">
    <property type="entry name" value="L18_bact"/>
    <property type="match status" value="1"/>
</dbReference>
<evidence type="ECO:0000256" key="1">
    <source>
        <dbReference type="ARBA" id="ARBA00003898"/>
    </source>
</evidence>
<dbReference type="EMBL" id="MK814630">
    <property type="protein sequence ID" value="QCI05363.1"/>
    <property type="molecule type" value="Genomic_DNA"/>
</dbReference>
<evidence type="ECO:0000256" key="7">
    <source>
        <dbReference type="ARBA" id="ARBA00023274"/>
    </source>
</evidence>